<evidence type="ECO:0000256" key="8">
    <source>
        <dbReference type="ARBA" id="ARBA00022694"/>
    </source>
</evidence>
<dbReference type="Pfam" id="PF00400">
    <property type="entry name" value="WD40"/>
    <property type="match status" value="5"/>
</dbReference>
<keyword evidence="10" id="KW-0539">Nucleus</keyword>
<evidence type="ECO:0000256" key="10">
    <source>
        <dbReference type="ARBA" id="ARBA00023242"/>
    </source>
</evidence>
<dbReference type="PROSITE" id="PS50082">
    <property type="entry name" value="WD_REPEATS_2"/>
    <property type="match status" value="4"/>
</dbReference>
<feature type="repeat" description="WD" evidence="11">
    <location>
        <begin position="348"/>
        <end position="379"/>
    </location>
</feature>
<dbReference type="InterPro" id="IPR011047">
    <property type="entry name" value="Quinoprotein_ADH-like_sf"/>
</dbReference>
<name>A0A2H9TI26_9FUNG</name>
<keyword evidence="13" id="KW-1185">Reference proteome</keyword>
<dbReference type="Proteomes" id="UP000240830">
    <property type="component" value="Unassembled WGS sequence"/>
</dbReference>
<dbReference type="SUPFAM" id="SSF50998">
    <property type="entry name" value="Quinoprotein alcohol dehydrogenase-like"/>
    <property type="match status" value="1"/>
</dbReference>
<dbReference type="InterPro" id="IPR036322">
    <property type="entry name" value="WD40_repeat_dom_sf"/>
</dbReference>
<feature type="repeat" description="WD" evidence="11">
    <location>
        <begin position="248"/>
        <end position="282"/>
    </location>
</feature>
<evidence type="ECO:0000256" key="11">
    <source>
        <dbReference type="PROSITE-ProRule" id="PRU00221"/>
    </source>
</evidence>
<evidence type="ECO:0000313" key="12">
    <source>
        <dbReference type="EMBL" id="PJF17379.1"/>
    </source>
</evidence>
<evidence type="ECO:0000256" key="9">
    <source>
        <dbReference type="ARBA" id="ARBA00022737"/>
    </source>
</evidence>
<comment type="pathway">
    <text evidence="3">tRNA modification; 5-methoxycarbonylmethyl-2-thiouridine-tRNA biosynthesis.</text>
</comment>
<proteinExistence type="inferred from homology"/>
<dbReference type="PANTHER" id="PTHR44111:SF1">
    <property type="entry name" value="ELONGATOR COMPLEX PROTEIN 2"/>
    <property type="match status" value="1"/>
</dbReference>
<evidence type="ECO:0000256" key="7">
    <source>
        <dbReference type="ARBA" id="ARBA00022574"/>
    </source>
</evidence>
<dbReference type="SMART" id="SM00320">
    <property type="entry name" value="WD40"/>
    <property type="match status" value="11"/>
</dbReference>
<evidence type="ECO:0000256" key="3">
    <source>
        <dbReference type="ARBA" id="ARBA00005043"/>
    </source>
</evidence>
<evidence type="ECO:0000313" key="13">
    <source>
        <dbReference type="Proteomes" id="UP000240830"/>
    </source>
</evidence>
<dbReference type="PANTHER" id="PTHR44111">
    <property type="entry name" value="ELONGATOR COMPLEX PROTEIN 2"/>
    <property type="match status" value="1"/>
</dbReference>
<reference evidence="12 13" key="1">
    <citation type="submission" date="2016-10" db="EMBL/GenBank/DDBJ databases">
        <title>The genome of Paramicrosporidium saccamoebae is the missing link in understanding Cryptomycota and Microsporidia evolution.</title>
        <authorList>
            <person name="Quandt C.A."/>
            <person name="Beaudet D."/>
            <person name="Corsaro D."/>
            <person name="Michel R."/>
            <person name="Corradi N."/>
            <person name="James T."/>
        </authorList>
    </citation>
    <scope>NUCLEOTIDE SEQUENCE [LARGE SCALE GENOMIC DNA]</scope>
    <source>
        <strain evidence="12 13">KSL3</strain>
    </source>
</reference>
<accession>A0A2H9TI26</accession>
<dbReference type="GO" id="GO:0002098">
    <property type="term" value="P:tRNA wobble uridine modification"/>
    <property type="evidence" value="ECO:0007669"/>
    <property type="project" value="InterPro"/>
</dbReference>
<comment type="caution">
    <text evidence="12">The sequence shown here is derived from an EMBL/GenBank/DDBJ whole genome shotgun (WGS) entry which is preliminary data.</text>
</comment>
<comment type="subcellular location">
    <subcellularLocation>
        <location evidence="2">Cytoplasm</location>
    </subcellularLocation>
    <subcellularLocation>
        <location evidence="1">Nucleus</location>
    </subcellularLocation>
</comment>
<comment type="similarity">
    <text evidence="4">Belongs to the WD repeat ELP2 family.</text>
</comment>
<dbReference type="GO" id="GO:0005737">
    <property type="term" value="C:cytoplasm"/>
    <property type="evidence" value="ECO:0007669"/>
    <property type="project" value="UniProtKB-SubCell"/>
</dbReference>
<evidence type="ECO:0000256" key="5">
    <source>
        <dbReference type="ARBA" id="ARBA00020267"/>
    </source>
</evidence>
<dbReference type="InterPro" id="IPR037289">
    <property type="entry name" value="Elp2"/>
</dbReference>
<dbReference type="GO" id="GO:0033588">
    <property type="term" value="C:elongator holoenzyme complex"/>
    <property type="evidence" value="ECO:0007669"/>
    <property type="project" value="InterPro"/>
</dbReference>
<sequence>MYVSAGCSPETDVLDVSPDGLLAYGSGPNVLITSVTNPRARLVQELPTGHVHCIRLLCNVSGAVCWVMAGSVDGTVRTWTPKGAAGPVLKIGNPVNAIAVARSGDSQWIVCASDTQGNVHLASFDGKDYQNVTSMAVSSRKVISVGIMLVEGVPVVLAGLGDSQLAVLMDSRIVLRLGGHSNWINSIDCIVVDGVLYFATGSSDRTVRVWKVSPVKEKPTGLVELVPSRTEFVLSNGIKYEISCDTIIYGHEGMINSVRWDRQSKRRCLVTASADRSLIIWEPAIDGWKSIMQLGEISGMSTASGFFSGLVCTVNGKERIIAHGATGSIIQYARSDCHELYKVTEPIVTGHTGSIQSCSWEPNGEFLATTSLDKTTRIFAPRLDGDWNEIARPQIHGYDMQAISVLDSGHFLSAGDEKILRSFEAPKSFSIRLKCMNGAALEENEHAEAVVVPALGLSNRMGGSEDERVVLPDMSLDKSPSEYDLCKHTFWIETDKLYGHGLEVYSLAINRTGQLAASASKSTTTIDAAIHFWSRNPNNTWTPLSSINVHALTVVRMKFSPDSRYLLSVSRDRHFSIIDLREQPVCVQYQEAHGRIIWCADWSHDGSFFVTGSRDRTIKTWHRTGDLWTESSRIQFESPVTAVALHASNLMAVGLENGSLAFYRLTNDAWTLAVMHSNAHSAPITDLQWRPQSDQLAAVSNTVQIYSLVS</sequence>
<keyword evidence="7 11" id="KW-0853">WD repeat</keyword>
<dbReference type="STRING" id="1246581.A0A2H9TI26"/>
<keyword evidence="9" id="KW-0677">Repeat</keyword>
<dbReference type="OrthoDB" id="27911at2759"/>
<protein>
    <recommendedName>
        <fullName evidence="5">Elongator complex protein 2</fullName>
    </recommendedName>
</protein>
<dbReference type="InterPro" id="IPR001680">
    <property type="entry name" value="WD40_rpt"/>
</dbReference>
<evidence type="ECO:0000256" key="4">
    <source>
        <dbReference type="ARBA" id="ARBA00005881"/>
    </source>
</evidence>
<dbReference type="UniPathway" id="UPA00988"/>
<gene>
    <name evidence="12" type="ORF">PSACC_02869</name>
</gene>
<evidence type="ECO:0000256" key="1">
    <source>
        <dbReference type="ARBA" id="ARBA00004123"/>
    </source>
</evidence>
<evidence type="ECO:0000256" key="2">
    <source>
        <dbReference type="ARBA" id="ARBA00004496"/>
    </source>
</evidence>
<dbReference type="InterPro" id="IPR015943">
    <property type="entry name" value="WD40/YVTN_repeat-like_dom_sf"/>
</dbReference>
<dbReference type="Gene3D" id="2.130.10.10">
    <property type="entry name" value="YVTN repeat-like/Quinoprotein amine dehydrogenase"/>
    <property type="match status" value="3"/>
</dbReference>
<dbReference type="PROSITE" id="PS50294">
    <property type="entry name" value="WD_REPEATS_REGION"/>
    <property type="match status" value="3"/>
</dbReference>
<dbReference type="SUPFAM" id="SSF50978">
    <property type="entry name" value="WD40 repeat-like"/>
    <property type="match status" value="1"/>
</dbReference>
<keyword evidence="6" id="KW-0963">Cytoplasm</keyword>
<feature type="repeat" description="WD" evidence="11">
    <location>
        <begin position="590"/>
        <end position="621"/>
    </location>
</feature>
<dbReference type="EMBL" id="MTSL01000178">
    <property type="protein sequence ID" value="PJF17379.1"/>
    <property type="molecule type" value="Genomic_DNA"/>
</dbReference>
<dbReference type="GO" id="GO:0005634">
    <property type="term" value="C:nucleus"/>
    <property type="evidence" value="ECO:0007669"/>
    <property type="project" value="UniProtKB-SubCell"/>
</dbReference>
<keyword evidence="8" id="KW-0819">tRNA processing</keyword>
<dbReference type="AlphaFoldDB" id="A0A2H9TI26"/>
<organism evidence="12 13">
    <name type="scientific">Paramicrosporidium saccamoebae</name>
    <dbReference type="NCBI Taxonomy" id="1246581"/>
    <lineage>
        <taxon>Eukaryota</taxon>
        <taxon>Fungi</taxon>
        <taxon>Fungi incertae sedis</taxon>
        <taxon>Cryptomycota</taxon>
        <taxon>Cryptomycota incertae sedis</taxon>
        <taxon>Paramicrosporidium</taxon>
    </lineage>
</organism>
<evidence type="ECO:0000256" key="6">
    <source>
        <dbReference type="ARBA" id="ARBA00022490"/>
    </source>
</evidence>
<feature type="repeat" description="WD" evidence="11">
    <location>
        <begin position="197"/>
        <end position="213"/>
    </location>
</feature>